<organism evidence="3 6">
    <name type="scientific">Nitzschia inconspicua</name>
    <dbReference type="NCBI Taxonomy" id="303405"/>
    <lineage>
        <taxon>Eukaryota</taxon>
        <taxon>Sar</taxon>
        <taxon>Stramenopiles</taxon>
        <taxon>Ochrophyta</taxon>
        <taxon>Bacillariophyta</taxon>
        <taxon>Bacillariophyceae</taxon>
        <taxon>Bacillariophycidae</taxon>
        <taxon>Bacillariales</taxon>
        <taxon>Bacillariaceae</taxon>
        <taxon>Nitzschia</taxon>
    </lineage>
</organism>
<dbReference type="PANTHER" id="PTHR10963">
    <property type="entry name" value="GLYCOSYL HYDROLASE-RELATED"/>
    <property type="match status" value="1"/>
</dbReference>
<dbReference type="GO" id="GO:0016787">
    <property type="term" value="F:hydrolase activity"/>
    <property type="evidence" value="ECO:0007669"/>
    <property type="project" value="UniProtKB-KW"/>
</dbReference>
<dbReference type="EMBL" id="JAGRRH010000005">
    <property type="protein sequence ID" value="KAG7370403.1"/>
    <property type="molecule type" value="Genomic_DNA"/>
</dbReference>
<dbReference type="Proteomes" id="UP000693970">
    <property type="component" value="Unassembled WGS sequence"/>
</dbReference>
<evidence type="ECO:0000313" key="3">
    <source>
        <dbReference type="EMBL" id="KAG7336732.1"/>
    </source>
</evidence>
<dbReference type="Pfam" id="PF26113">
    <property type="entry name" value="GH16_XgeA"/>
    <property type="match status" value="2"/>
</dbReference>
<proteinExistence type="predicted"/>
<evidence type="ECO:0000256" key="1">
    <source>
        <dbReference type="SAM" id="MobiDB-lite"/>
    </source>
</evidence>
<keyword evidence="3" id="KW-0378">Hydrolase</keyword>
<protein>
    <submittedName>
        <fullName evidence="3">Glycosyl hydrolase family 16 protein</fullName>
    </submittedName>
</protein>
<name>A0A9K3P7D6_9STRA</name>
<keyword evidence="2" id="KW-0812">Transmembrane</keyword>
<evidence type="ECO:0000313" key="5">
    <source>
        <dbReference type="EMBL" id="KAG7370403.1"/>
    </source>
</evidence>
<feature type="compositionally biased region" description="Basic and acidic residues" evidence="1">
    <location>
        <begin position="392"/>
        <end position="402"/>
    </location>
</feature>
<dbReference type="EMBL" id="JAGRRH010000109">
    <property type="protein sequence ID" value="KAG7336732.1"/>
    <property type="molecule type" value="Genomic_DNA"/>
</dbReference>
<reference evidence="3" key="1">
    <citation type="journal article" date="2021" name="Sci. Rep.">
        <title>Diploid genomic architecture of Nitzschia inconspicua, an elite biomass production diatom.</title>
        <authorList>
            <person name="Oliver A."/>
            <person name="Podell S."/>
            <person name="Pinowska A."/>
            <person name="Traller J.C."/>
            <person name="Smith S.R."/>
            <person name="McClure R."/>
            <person name="Beliaev A."/>
            <person name="Bohutskyi P."/>
            <person name="Hill E.A."/>
            <person name="Rabines A."/>
            <person name="Zheng H."/>
            <person name="Allen L.Z."/>
            <person name="Kuo A."/>
            <person name="Grigoriev I.V."/>
            <person name="Allen A.E."/>
            <person name="Hazlebeck D."/>
            <person name="Allen E.E."/>
        </authorList>
    </citation>
    <scope>NUCLEOTIDE SEQUENCE</scope>
    <source>
        <strain evidence="3">Hildebrandi</strain>
    </source>
</reference>
<feature type="compositionally biased region" description="Polar residues" evidence="1">
    <location>
        <begin position="24"/>
        <end position="36"/>
    </location>
</feature>
<dbReference type="AlphaFoldDB" id="A0A9K3P7D6"/>
<gene>
    <name evidence="5" type="ORF">IV203_028149</name>
    <name evidence="3" type="ORF">IV203_028173</name>
    <name evidence="4" type="ORF">IV203_032230</name>
</gene>
<feature type="region of interest" description="Disordered" evidence="1">
    <location>
        <begin position="1"/>
        <end position="56"/>
    </location>
</feature>
<dbReference type="InterPro" id="IPR050546">
    <property type="entry name" value="Glycosyl_Hydrlase_16"/>
</dbReference>
<feature type="compositionally biased region" description="Polar residues" evidence="1">
    <location>
        <begin position="1"/>
        <end position="11"/>
    </location>
</feature>
<keyword evidence="2" id="KW-1133">Transmembrane helix</keyword>
<evidence type="ECO:0000313" key="4">
    <source>
        <dbReference type="EMBL" id="KAG7344699.1"/>
    </source>
</evidence>
<dbReference type="EMBL" id="JAGRRH010000022">
    <property type="protein sequence ID" value="KAG7344699.1"/>
    <property type="molecule type" value="Genomic_DNA"/>
</dbReference>
<keyword evidence="2" id="KW-0472">Membrane</keyword>
<evidence type="ECO:0000313" key="6">
    <source>
        <dbReference type="Proteomes" id="UP000693970"/>
    </source>
</evidence>
<dbReference type="OrthoDB" id="192832at2759"/>
<reference evidence="3" key="2">
    <citation type="submission" date="2021-04" db="EMBL/GenBank/DDBJ databases">
        <authorList>
            <person name="Podell S."/>
        </authorList>
    </citation>
    <scope>NUCLEOTIDE SEQUENCE</scope>
    <source>
        <strain evidence="3">Hildebrandi</strain>
    </source>
</reference>
<comment type="caution">
    <text evidence="3">The sequence shown here is derived from an EMBL/GenBank/DDBJ whole genome shotgun (WGS) entry which is preliminary data.</text>
</comment>
<keyword evidence="6" id="KW-1185">Reference proteome</keyword>
<dbReference type="GO" id="GO:0009251">
    <property type="term" value="P:glucan catabolic process"/>
    <property type="evidence" value="ECO:0007669"/>
    <property type="project" value="TreeGrafter"/>
</dbReference>
<sequence>MPPQESDSLLKQQQQQDNSKTKPQETSSIIESSYQQAGGGNPHHLSLDPSNDDDDDNAINITKTTHFRKSNQSISTVIMVVVVAVVTIVAFVWLGGGTKLFTNNLAGTIGTNVNRTGPYQLIEIHHGKTFLDYYDFADGPDSLGSAGYNTYVSKDRAQELGLFQTEEEDDDDDIAVLLKSAAGTTKRDVNGNRFRESIRLEGKKRLDRGLIVLDVRHMPAGCGVWPAFWTTDETHWPDHGEIDIVEGINNQDVVKTALHTSDQCSMYAHVPRWAWSGEWDTATGLPDTFTGRLNFDNRLEADNCWVMAPHQWANQGCVAVSQENGTIGTAMNDVGGGVYVLEWDPDNGYIRSWVFQRHNIPTNLLESMQTANDSQQHDITATTTTKTKTKNTRGDEKDDNDKTVVLPDPSTWGLPYAYFAIGQGSGCSADHFVNHHIVINLAFCGTVAGNRFQHDCPALYEQYNVHNDSELTCNAYIDSDPTALKEAYWKIRGVYIYQRQ</sequence>
<feature type="region of interest" description="Disordered" evidence="1">
    <location>
        <begin position="372"/>
        <end position="402"/>
    </location>
</feature>
<accession>A0A9K3P7D6</accession>
<dbReference type="PANTHER" id="PTHR10963:SF24">
    <property type="entry name" value="GLYCOSIDASE C21B10.07-RELATED"/>
    <property type="match status" value="1"/>
</dbReference>
<evidence type="ECO:0000256" key="2">
    <source>
        <dbReference type="SAM" id="Phobius"/>
    </source>
</evidence>
<feature type="transmembrane region" description="Helical" evidence="2">
    <location>
        <begin position="73"/>
        <end position="94"/>
    </location>
</feature>